<dbReference type="Proteomes" id="UP000887565">
    <property type="component" value="Unplaced"/>
</dbReference>
<dbReference type="WBParaSite" id="nRc.2.0.1.t16784-RA">
    <property type="protein sequence ID" value="nRc.2.0.1.t16784-RA"/>
    <property type="gene ID" value="nRc.2.0.1.g16784"/>
</dbReference>
<protein>
    <submittedName>
        <fullName evidence="2">Uncharacterized protein</fullName>
    </submittedName>
</protein>
<evidence type="ECO:0000313" key="2">
    <source>
        <dbReference type="WBParaSite" id="nRc.2.0.1.t16784-RA"/>
    </source>
</evidence>
<keyword evidence="1" id="KW-1185">Reference proteome</keyword>
<evidence type="ECO:0000313" key="1">
    <source>
        <dbReference type="Proteomes" id="UP000887565"/>
    </source>
</evidence>
<reference evidence="2" key="1">
    <citation type="submission" date="2022-11" db="UniProtKB">
        <authorList>
            <consortium name="WormBaseParasite"/>
        </authorList>
    </citation>
    <scope>IDENTIFICATION</scope>
</reference>
<organism evidence="1 2">
    <name type="scientific">Romanomermis culicivorax</name>
    <name type="common">Nematode worm</name>
    <dbReference type="NCBI Taxonomy" id="13658"/>
    <lineage>
        <taxon>Eukaryota</taxon>
        <taxon>Metazoa</taxon>
        <taxon>Ecdysozoa</taxon>
        <taxon>Nematoda</taxon>
        <taxon>Enoplea</taxon>
        <taxon>Dorylaimia</taxon>
        <taxon>Mermithida</taxon>
        <taxon>Mermithoidea</taxon>
        <taxon>Mermithidae</taxon>
        <taxon>Romanomermis</taxon>
    </lineage>
</organism>
<accession>A0A915ITS4</accession>
<proteinExistence type="predicted"/>
<name>A0A915ITS4_ROMCU</name>
<sequence length="66" mass="8075">MDLLEYIDLLDVVVDKDWEEDDRDDRPSTKKICSKCRVQIRIWIGKKTALKSFELKRFMIYFKYLL</sequence>
<dbReference type="AlphaFoldDB" id="A0A915ITS4"/>